<accession>A0A5J4UI77</accession>
<dbReference type="Proteomes" id="UP000324800">
    <property type="component" value="Unassembled WGS sequence"/>
</dbReference>
<evidence type="ECO:0000313" key="5">
    <source>
        <dbReference type="Proteomes" id="UP000324800"/>
    </source>
</evidence>
<evidence type="ECO:0000256" key="1">
    <source>
        <dbReference type="SAM" id="MobiDB-lite"/>
    </source>
</evidence>
<feature type="transmembrane region" description="Helical" evidence="2">
    <location>
        <begin position="462"/>
        <end position="486"/>
    </location>
</feature>
<feature type="region of interest" description="Disordered" evidence="1">
    <location>
        <begin position="186"/>
        <end position="239"/>
    </location>
</feature>
<sequence length="579" mass="65518">MRKKSDGIISAEQIIAQGQKKFGTDSHLWATIALYHKSFTKNNMKLGEALRSTKQNIPSIIDRWIVYALTHDLERENSQKGGSSSIGVAFRLRFDKGTKEHELSKAYLSQAYALLTREHLDLERIMMFLDKAIQHEREGRLILEELMKQYPGSVQLLRALGALLRDIYRDDETALSMFNEATAIEEDAAQSEGKTEDKQSLRDKDKMSNAGRSQTKMSSGGKSSGSSGTRKRRKRRQRGNLQIVTANQENLIPGFIQIVVGCMIIVIAVLIVTFILATITFSDCETTVVSINSCTTLMIDFIDIYLYSKYLGLRYDCDADPTLEVGVEWVPSMQKIKETMGILGVAVNELEDQAYLVSKGQTIFDMFEGEDLLQTYTDVRKTEQGFTVHKMWQQPINFIDMMNNAANIAIDVSLEYWVQEEERAQQYLYYIRANGPVTMVEAAKRMAIEFTHQAQRASLQSIIISAVLGVISLVVPISINLVQFMLTINRLKKERQQIFLKLVKTPKHDYLLLKKRLDDVDKDTDETEANGNSAVTLEKKDNAIAVDDDKNKLDEDFDNIDHVSKVDRELAALLIGKAP</sequence>
<feature type="compositionally biased region" description="Low complexity" evidence="1">
    <location>
        <begin position="213"/>
        <end position="228"/>
    </location>
</feature>
<dbReference type="InterPro" id="IPR057352">
    <property type="entry name" value="TPR_TmcB/C"/>
</dbReference>
<dbReference type="EMBL" id="SNRW01015670">
    <property type="protein sequence ID" value="KAA6370157.1"/>
    <property type="molecule type" value="Genomic_DNA"/>
</dbReference>
<evidence type="ECO:0000259" key="3">
    <source>
        <dbReference type="Pfam" id="PF25474"/>
    </source>
</evidence>
<keyword evidence="2" id="KW-0472">Membrane</keyword>
<protein>
    <recommendedName>
        <fullName evidence="3">TmcB/TmcC TPR repeats domain-containing protein</fullName>
    </recommendedName>
</protein>
<feature type="compositionally biased region" description="Basic residues" evidence="1">
    <location>
        <begin position="229"/>
        <end position="238"/>
    </location>
</feature>
<feature type="transmembrane region" description="Helical" evidence="2">
    <location>
        <begin position="258"/>
        <end position="281"/>
    </location>
</feature>
<reference evidence="4 5" key="1">
    <citation type="submission" date="2019-03" db="EMBL/GenBank/DDBJ databases">
        <title>Single cell metagenomics reveals metabolic interactions within the superorganism composed of flagellate Streblomastix strix and complex community of Bacteroidetes bacteria on its surface.</title>
        <authorList>
            <person name="Treitli S.C."/>
            <person name="Kolisko M."/>
            <person name="Husnik F."/>
            <person name="Keeling P."/>
            <person name="Hampl V."/>
        </authorList>
    </citation>
    <scope>NUCLEOTIDE SEQUENCE [LARGE SCALE GENOMIC DNA]</scope>
    <source>
        <strain evidence="4">ST1C</strain>
    </source>
</reference>
<evidence type="ECO:0000313" key="4">
    <source>
        <dbReference type="EMBL" id="KAA6370157.1"/>
    </source>
</evidence>
<feature type="compositionally biased region" description="Basic and acidic residues" evidence="1">
    <location>
        <begin position="193"/>
        <end position="207"/>
    </location>
</feature>
<comment type="caution">
    <text evidence="4">The sequence shown here is derived from an EMBL/GenBank/DDBJ whole genome shotgun (WGS) entry which is preliminary data.</text>
</comment>
<keyword evidence="2" id="KW-1133">Transmembrane helix</keyword>
<proteinExistence type="predicted"/>
<dbReference type="Pfam" id="PF25474">
    <property type="entry name" value="TPR_TmcB"/>
    <property type="match status" value="1"/>
</dbReference>
<keyword evidence="2" id="KW-0812">Transmembrane</keyword>
<dbReference type="AlphaFoldDB" id="A0A5J4UI77"/>
<organism evidence="4 5">
    <name type="scientific">Streblomastix strix</name>
    <dbReference type="NCBI Taxonomy" id="222440"/>
    <lineage>
        <taxon>Eukaryota</taxon>
        <taxon>Metamonada</taxon>
        <taxon>Preaxostyla</taxon>
        <taxon>Oxymonadida</taxon>
        <taxon>Streblomastigidae</taxon>
        <taxon>Streblomastix</taxon>
    </lineage>
</organism>
<gene>
    <name evidence="4" type="ORF">EZS28_034316</name>
</gene>
<evidence type="ECO:0000256" key="2">
    <source>
        <dbReference type="SAM" id="Phobius"/>
    </source>
</evidence>
<name>A0A5J4UI77_9EUKA</name>
<feature type="domain" description="TmcB/TmcC TPR repeats" evidence="3">
    <location>
        <begin position="94"/>
        <end position="190"/>
    </location>
</feature>
<feature type="non-terminal residue" evidence="4">
    <location>
        <position position="579"/>
    </location>
</feature>